<evidence type="ECO:0000313" key="2">
    <source>
        <dbReference type="EMBL" id="GEO40018.1"/>
    </source>
</evidence>
<evidence type="ECO:0000256" key="1">
    <source>
        <dbReference type="SAM" id="MobiDB-lite"/>
    </source>
</evidence>
<dbReference type="RefSeq" id="WP_147040688.1">
    <property type="nucleotide sequence ID" value="NZ_BJYZ01000019.1"/>
</dbReference>
<feature type="region of interest" description="Disordered" evidence="1">
    <location>
        <begin position="59"/>
        <end position="79"/>
    </location>
</feature>
<feature type="compositionally biased region" description="Polar residues" evidence="1">
    <location>
        <begin position="68"/>
        <end position="79"/>
    </location>
</feature>
<organism evidence="2 3">
    <name type="scientific">Skermanella aerolata</name>
    <dbReference type="NCBI Taxonomy" id="393310"/>
    <lineage>
        <taxon>Bacteria</taxon>
        <taxon>Pseudomonadati</taxon>
        <taxon>Pseudomonadota</taxon>
        <taxon>Alphaproteobacteria</taxon>
        <taxon>Rhodospirillales</taxon>
        <taxon>Azospirillaceae</taxon>
        <taxon>Skermanella</taxon>
    </lineage>
</organism>
<reference evidence="2 3" key="1">
    <citation type="submission" date="2019-07" db="EMBL/GenBank/DDBJ databases">
        <title>Whole genome shotgun sequence of Skermanella aerolata NBRC 106429.</title>
        <authorList>
            <person name="Hosoyama A."/>
            <person name="Uohara A."/>
            <person name="Ohji S."/>
            <person name="Ichikawa N."/>
        </authorList>
    </citation>
    <scope>NUCLEOTIDE SEQUENCE [LARGE SCALE GENOMIC DNA]</scope>
    <source>
        <strain evidence="2 3">NBRC 106429</strain>
    </source>
</reference>
<dbReference type="Gene3D" id="2.120.10.70">
    <property type="entry name" value="Fucose-specific lectin"/>
    <property type="match status" value="2"/>
</dbReference>
<keyword evidence="3" id="KW-1185">Reference proteome</keyword>
<dbReference type="SUPFAM" id="SSF89372">
    <property type="entry name" value="Fucose-specific lectin"/>
    <property type="match status" value="1"/>
</dbReference>
<dbReference type="AlphaFoldDB" id="A0A512DU75"/>
<dbReference type="OrthoDB" id="7821947at2"/>
<protein>
    <submittedName>
        <fullName evidence="2">Uncharacterized protein</fullName>
    </submittedName>
</protein>
<proteinExistence type="predicted"/>
<gene>
    <name evidence="2" type="ORF">SAE02_41660</name>
</gene>
<comment type="caution">
    <text evidence="2">The sequence shown here is derived from an EMBL/GenBank/DDBJ whole genome shotgun (WGS) entry which is preliminary data.</text>
</comment>
<name>A0A512DU75_9PROT</name>
<accession>A0A512DU75</accession>
<evidence type="ECO:0000313" key="3">
    <source>
        <dbReference type="Proteomes" id="UP000321523"/>
    </source>
</evidence>
<sequence length="406" mass="43794">MVQLYLRNIHCHEETDEVGADEPYVLVTAVNLASSIPVQGFPVPLPAFDVVRYGFDDVDDEETHPAPGSSQSFWGINGQPSPLSDPDNAIFIVSLMENDDGDPEALRGVIKGIVGGSILGSLTADRGTKVAALLRDINSAMGTPTGAPNFDDKIGIAELRFSADELVRAEAGQTIQKSINIEGDGGRYELLFEGRNFQASRWSGVADNWRSLGGMFPVGAPVTAVSRKPGQLDLFVCGNDGRVYTSWWSQGQDWSGINDNWRAIGGFFPAGAKVAAVARTPDNLDLFICGNDGRVYTSWWSQGQDWSGINDNWRSIGGVFPAGAPVAAVARTPNNLDLFICGNDGRVYTSWWFAGVDWSGINDNWFAIGGFFPAGAPLSAVARTGNNLDVFIPGNDGRIYTSWWFA</sequence>
<dbReference type="Proteomes" id="UP000321523">
    <property type="component" value="Unassembled WGS sequence"/>
</dbReference>
<dbReference type="EMBL" id="BJYZ01000019">
    <property type="protein sequence ID" value="GEO40018.1"/>
    <property type="molecule type" value="Genomic_DNA"/>
</dbReference>